<reference evidence="2" key="1">
    <citation type="submission" date="2014-12" db="EMBL/GenBank/DDBJ databases">
        <authorList>
            <person name="Salcher M.M."/>
        </authorList>
    </citation>
    <scope>NUCLEOTIDE SEQUENCE [LARGE SCALE GENOMIC DNA]</scope>
    <source>
        <strain evidence="2">MMS-10A-171</strain>
    </source>
</reference>
<dbReference type="NCBIfam" id="TIGR02450">
    <property type="entry name" value="TIGR02450 family Trp-rich protein"/>
    <property type="match status" value="1"/>
</dbReference>
<keyword evidence="2" id="KW-1185">Reference proteome</keyword>
<dbReference type="Pfam" id="PF09493">
    <property type="entry name" value="DUF2389"/>
    <property type="match status" value="1"/>
</dbReference>
<accession>A0A0B7ISQ4</accession>
<dbReference type="STRING" id="1581680.BN1209_0321"/>
<dbReference type="OrthoDB" id="5592973at2"/>
<organism evidence="1 2">
    <name type="scientific">Candidatus Methylopumilus turicensis</name>
    <dbReference type="NCBI Taxonomy" id="1581680"/>
    <lineage>
        <taxon>Bacteria</taxon>
        <taxon>Pseudomonadati</taxon>
        <taxon>Pseudomonadota</taxon>
        <taxon>Betaproteobacteria</taxon>
        <taxon>Nitrosomonadales</taxon>
        <taxon>Methylophilaceae</taxon>
        <taxon>Candidatus Methylopumilus</taxon>
    </lineage>
</organism>
<dbReference type="InterPro" id="IPR012663">
    <property type="entry name" value="CHP02450_Tryp"/>
</dbReference>
<evidence type="ECO:0000313" key="2">
    <source>
        <dbReference type="Proteomes" id="UP000056322"/>
    </source>
</evidence>
<dbReference type="RefSeq" id="WP_045750654.1">
    <property type="nucleotide sequence ID" value="NZ_LN794158.1"/>
</dbReference>
<gene>
    <name evidence="1" type="ORF">BN1209_0321</name>
</gene>
<dbReference type="HOGENOM" id="CLU_184191_0_0_4"/>
<evidence type="ECO:0000313" key="1">
    <source>
        <dbReference type="EMBL" id="CEN55374.1"/>
    </source>
</evidence>
<dbReference type="AlphaFoldDB" id="A0A0B7ISQ4"/>
<protein>
    <submittedName>
        <fullName evidence="1">Tryptophan-rich protein</fullName>
    </submittedName>
</protein>
<dbReference type="KEGG" id="mbac:BN1209_0321"/>
<proteinExistence type="predicted"/>
<sequence length="72" mass="8404">MALSPKKLLHSKWTATAPQNREMHFIVVRVTQDETDPQIVTEVTLEAVLSKRHQTLHWRVLSDETLWKAGWL</sequence>
<name>A0A0B7ISQ4_9PROT</name>
<dbReference type="EMBL" id="LN794158">
    <property type="protein sequence ID" value="CEN55374.1"/>
    <property type="molecule type" value="Genomic_DNA"/>
</dbReference>
<dbReference type="Proteomes" id="UP000056322">
    <property type="component" value="Chromosome 1"/>
</dbReference>